<dbReference type="EMBL" id="JBJQOH010000003">
    <property type="protein sequence ID" value="KAL3693977.1"/>
    <property type="molecule type" value="Genomic_DNA"/>
</dbReference>
<evidence type="ECO:0000313" key="3">
    <source>
        <dbReference type="EMBL" id="KAL3693977.1"/>
    </source>
</evidence>
<keyword evidence="4" id="KW-1185">Reference proteome</keyword>
<dbReference type="PANTHER" id="PTHR33153:SF3">
    <property type="entry name" value="TRAFFICKING PROTEIN PARTICLE COMPLEX SUBUNIT 11 DOMAIN-CONTAINING PROTEIN"/>
    <property type="match status" value="1"/>
</dbReference>
<protein>
    <submittedName>
        <fullName evidence="3">Uncharacterized protein</fullName>
    </submittedName>
</protein>
<dbReference type="Proteomes" id="UP001633002">
    <property type="component" value="Unassembled WGS sequence"/>
</dbReference>
<dbReference type="AlphaFoldDB" id="A0ABD3HR10"/>
<proteinExistence type="predicted"/>
<accession>A0ABD3HR10</accession>
<evidence type="ECO:0000259" key="1">
    <source>
        <dbReference type="Pfam" id="PF25273"/>
    </source>
</evidence>
<dbReference type="PANTHER" id="PTHR33153">
    <property type="entry name" value="MYND-TYPE DOMAIN-CONTAINING PROTEIN"/>
    <property type="match status" value="1"/>
</dbReference>
<gene>
    <name evidence="3" type="ORF">R1sor_007628</name>
</gene>
<dbReference type="InterPro" id="IPR058352">
    <property type="entry name" value="DUF8039"/>
</dbReference>
<comment type="caution">
    <text evidence="3">The sequence shown here is derived from an EMBL/GenBank/DDBJ whole genome shotgun (WGS) entry which is preliminary data.</text>
</comment>
<reference evidence="3 4" key="1">
    <citation type="submission" date="2024-09" db="EMBL/GenBank/DDBJ databases">
        <title>Chromosome-scale assembly of Riccia sorocarpa.</title>
        <authorList>
            <person name="Paukszto L."/>
        </authorList>
    </citation>
    <scope>NUCLEOTIDE SEQUENCE [LARGE SCALE GENOMIC DNA]</scope>
    <source>
        <strain evidence="3">LP-2024</strain>
        <tissue evidence="3">Aerial parts of the thallus</tissue>
    </source>
</reference>
<sequence length="793" mass="89808">MEETFKEGDDVCMFIEKERAAEGTVVSVLPSFTVHTVQLGNDSVAVRVDKIIKGLHPLPYPHMDATSLGEVEKGSNLRWPRTLLRKYKTGEDGVSWLEDGEVRVQCTPTAPSRLSVIAPTDYTICQNWNFLEVHVLLKLPDGEKVVVADGLVTLMAPAASVNNKELGELNIEVVITQISGCVDLEILQNTSIASFSGSPMLKKRHYNSTIRKTPDPARRAKAEARKRARLHTTDERIRQVQKVACYGEYCCTKIPLETIRQCRLDYFGLPHDVREEYIHTRLHMRHEDAIDQGKHIIDQTLTCKMVFWTIYAFSKSKYYAMMAKAPLGIVRGYHGNKGTLKPRGSTVQAHAVLGQLLTELAEPMPHMQKTLEDGSSLIVYMLPSCYTKKSIMEEVNCKIDSIGEEKISKSLFYKHWKASCRNYKFHKRGAFAKCDTCVTLKLKLMEERRPDFRRPIEEERNKHMREQMSRRNVYYAKRALAKAQPEKYLCLIHDKMDQNKTNIPRLANNMKRLHSGGSCMPLPVSLTSMLTHGREPGAFCHLSVNGLWPGDPNFTVSSLARCLRDLEFVPDCGDHTGDLSRTTSNISLFSSLLDQSAFIATMGREGAIDSTYFQQHGNGNMPSARNSVRSPTFKKLPPVLMLQMDNSAKDNKNLHVLAFCSELVIHGVFETVEVNFLMVGHTHEDVDALFSKVSAQTMHKDVLSLPALMAEIWESEIMHPVPILFEEVADYKSYMHGFLKPLEGHSKPLGFRFSMVNNVPVYRYQRKVDGPWIPEARVSLWKKVDGRYTVPDG</sequence>
<dbReference type="Pfam" id="PF26133">
    <property type="entry name" value="DUF8039"/>
    <property type="match status" value="1"/>
</dbReference>
<feature type="domain" description="DUF7869" evidence="1">
    <location>
        <begin position="634"/>
        <end position="761"/>
    </location>
</feature>
<name>A0ABD3HR10_9MARC</name>
<evidence type="ECO:0000313" key="4">
    <source>
        <dbReference type="Proteomes" id="UP001633002"/>
    </source>
</evidence>
<dbReference type="Pfam" id="PF25273">
    <property type="entry name" value="DUF7869"/>
    <property type="match status" value="1"/>
</dbReference>
<feature type="domain" description="DUF8039" evidence="2">
    <location>
        <begin position="19"/>
        <end position="83"/>
    </location>
</feature>
<dbReference type="InterPro" id="IPR057191">
    <property type="entry name" value="DUF7869"/>
</dbReference>
<organism evidence="3 4">
    <name type="scientific">Riccia sorocarpa</name>
    <dbReference type="NCBI Taxonomy" id="122646"/>
    <lineage>
        <taxon>Eukaryota</taxon>
        <taxon>Viridiplantae</taxon>
        <taxon>Streptophyta</taxon>
        <taxon>Embryophyta</taxon>
        <taxon>Marchantiophyta</taxon>
        <taxon>Marchantiopsida</taxon>
        <taxon>Marchantiidae</taxon>
        <taxon>Marchantiales</taxon>
        <taxon>Ricciaceae</taxon>
        <taxon>Riccia</taxon>
    </lineage>
</organism>
<evidence type="ECO:0000259" key="2">
    <source>
        <dbReference type="Pfam" id="PF26133"/>
    </source>
</evidence>